<dbReference type="OrthoDB" id="756370at2759"/>
<dbReference type="Pfam" id="PF00400">
    <property type="entry name" value="WD40"/>
    <property type="match status" value="2"/>
</dbReference>
<dbReference type="SMART" id="SM00320">
    <property type="entry name" value="WD40"/>
    <property type="match status" value="3"/>
</dbReference>
<keyword evidence="1 3" id="KW-0853">WD repeat</keyword>
<evidence type="ECO:0000313" key="6">
    <source>
        <dbReference type="Proteomes" id="UP000053766"/>
    </source>
</evidence>
<evidence type="ECO:0000256" key="2">
    <source>
        <dbReference type="ARBA" id="ARBA00022737"/>
    </source>
</evidence>
<reference evidence="5 6" key="1">
    <citation type="submission" date="2013-11" db="EMBL/GenBank/DDBJ databases">
        <title>Draft genome of the bovine lungworm Dictyocaulus viviparus.</title>
        <authorList>
            <person name="Mitreva M."/>
        </authorList>
    </citation>
    <scope>NUCLEOTIDE SEQUENCE [LARGE SCALE GENOMIC DNA]</scope>
    <source>
        <strain evidence="5 6">HannoverDv2000</strain>
    </source>
</reference>
<feature type="repeat" description="WD" evidence="3">
    <location>
        <begin position="345"/>
        <end position="386"/>
    </location>
</feature>
<protein>
    <submittedName>
        <fullName evidence="5">WD domain, G-beta repeat protein</fullName>
    </submittedName>
</protein>
<dbReference type="STRING" id="29172.A0A0D8XFQ8"/>
<dbReference type="GO" id="GO:0006261">
    <property type="term" value="P:DNA-templated DNA replication"/>
    <property type="evidence" value="ECO:0007669"/>
    <property type="project" value="TreeGrafter"/>
</dbReference>
<proteinExistence type="predicted"/>
<dbReference type="SUPFAM" id="SSF50998">
    <property type="entry name" value="Quinoprotein alcohol dehydrogenase-like"/>
    <property type="match status" value="1"/>
</dbReference>
<name>A0A0D8XFQ8_DICVI</name>
<organism evidence="5 6">
    <name type="scientific">Dictyocaulus viviparus</name>
    <name type="common">Bovine lungworm</name>
    <dbReference type="NCBI Taxonomy" id="29172"/>
    <lineage>
        <taxon>Eukaryota</taxon>
        <taxon>Metazoa</taxon>
        <taxon>Ecdysozoa</taxon>
        <taxon>Nematoda</taxon>
        <taxon>Chromadorea</taxon>
        <taxon>Rhabditida</taxon>
        <taxon>Rhabditina</taxon>
        <taxon>Rhabditomorpha</taxon>
        <taxon>Strongyloidea</taxon>
        <taxon>Metastrongylidae</taxon>
        <taxon>Dictyocaulus</taxon>
    </lineage>
</organism>
<dbReference type="InterPro" id="IPR001680">
    <property type="entry name" value="WD40_rpt"/>
</dbReference>
<keyword evidence="6" id="KW-1185">Reference proteome</keyword>
<dbReference type="PANTHER" id="PTHR18763:SF0">
    <property type="entry name" value="WD REPEAT-CONTAINING PROTEIN 18"/>
    <property type="match status" value="1"/>
</dbReference>
<evidence type="ECO:0000256" key="3">
    <source>
        <dbReference type="PROSITE-ProRule" id="PRU00221"/>
    </source>
</evidence>
<dbReference type="Gene3D" id="2.130.10.10">
    <property type="entry name" value="YVTN repeat-like/Quinoprotein amine dehydrogenase"/>
    <property type="match status" value="2"/>
</dbReference>
<gene>
    <name evidence="5" type="ORF">DICVIV_10552</name>
</gene>
<sequence>MKLSESTSSTGCHACAYLRRIRPLPWVEECKGKQRECIVRDSCSHCRNDVSKAGFLIGIKLAFFKKLLVACSSDEPFSIIIVDPKTGVASWSYKGSELQGAAVGFVDSLGSGGDHLLVSVKNRPLIHAFAVHSRDRYHQKAVTSGVISAFCTNKDGSLLFAAIGAQVFIWLLSSGELLSVVDAHYQVVTNLSLSSDDSTLFTSSRDGSIHCYLVSDMISQCRGYIVEPFRKWKTHTLAVSCFSVSGGANARVASCGLDHVAAIFSVSLDDIILKVSVYEIFSQKNKLVVSADRPLTACQLDSAESRLFLGSDIGKVAQINLYAMETSSELLLQFSEERNERIPIFNGHSDKITTLSINGDGSLLASGDSSGKYCVWEIASKQCLKVSSMRSSISCLKFLPNWPSTIAGDNASVHPVFGLKQTVTGGEKITMLAYCGTNLHKNLWHEEMNIEIAEAIKEFKRFKSCDVRKKRMRKNAQSHRKIQELKKISIKDKIKEIDEIVEVSPVMQKGTGHQQNQEIIERQKQEIQKLKRINAELYNFMASELTGS</sequence>
<dbReference type="GO" id="GO:0005656">
    <property type="term" value="C:nuclear pre-replicative complex"/>
    <property type="evidence" value="ECO:0007669"/>
    <property type="project" value="TreeGrafter"/>
</dbReference>
<dbReference type="InterPro" id="IPR045227">
    <property type="entry name" value="WDR18/Ipi3/RID3"/>
</dbReference>
<dbReference type="PANTHER" id="PTHR18763">
    <property type="entry name" value="WD-REPEAT PROTEIN 18"/>
    <property type="match status" value="1"/>
</dbReference>
<dbReference type="Proteomes" id="UP000053766">
    <property type="component" value="Unassembled WGS sequence"/>
</dbReference>
<dbReference type="GO" id="GO:0120330">
    <property type="term" value="C:rixosome complex"/>
    <property type="evidence" value="ECO:0007669"/>
    <property type="project" value="TreeGrafter"/>
</dbReference>
<accession>A0A0D8XFQ8</accession>
<keyword evidence="2" id="KW-0677">Repeat</keyword>
<dbReference type="InterPro" id="IPR015943">
    <property type="entry name" value="WD40/YVTN_repeat-like_dom_sf"/>
</dbReference>
<dbReference type="AlphaFoldDB" id="A0A0D8XFQ8"/>
<reference evidence="6" key="2">
    <citation type="journal article" date="2016" name="Sci. Rep.">
        <title>Dictyocaulus viviparus genome, variome and transcriptome elucidate lungworm biology and support future intervention.</title>
        <authorList>
            <person name="McNulty S.N."/>
            <person name="Strube C."/>
            <person name="Rosa B.A."/>
            <person name="Martin J.C."/>
            <person name="Tyagi R."/>
            <person name="Choi Y.J."/>
            <person name="Wang Q."/>
            <person name="Hallsworth Pepin K."/>
            <person name="Zhang X."/>
            <person name="Ozersky P."/>
            <person name="Wilson R.K."/>
            <person name="Sternberg P.W."/>
            <person name="Gasser R.B."/>
            <person name="Mitreva M."/>
        </authorList>
    </citation>
    <scope>NUCLEOTIDE SEQUENCE [LARGE SCALE GENOMIC DNA]</scope>
    <source>
        <strain evidence="6">HannoverDv2000</strain>
    </source>
</reference>
<dbReference type="InterPro" id="IPR011047">
    <property type="entry name" value="Quinoprotein_ADH-like_sf"/>
</dbReference>
<evidence type="ECO:0000256" key="4">
    <source>
        <dbReference type="SAM" id="Coils"/>
    </source>
</evidence>
<dbReference type="PROSITE" id="PS50294">
    <property type="entry name" value="WD_REPEATS_REGION"/>
    <property type="match status" value="1"/>
</dbReference>
<dbReference type="GO" id="GO:0006364">
    <property type="term" value="P:rRNA processing"/>
    <property type="evidence" value="ECO:0007669"/>
    <property type="project" value="TreeGrafter"/>
</dbReference>
<dbReference type="PROSITE" id="PS50082">
    <property type="entry name" value="WD_REPEATS_2"/>
    <property type="match status" value="1"/>
</dbReference>
<dbReference type="EMBL" id="KN716559">
    <property type="protein sequence ID" value="KJH43428.1"/>
    <property type="molecule type" value="Genomic_DNA"/>
</dbReference>
<evidence type="ECO:0000256" key="1">
    <source>
        <dbReference type="ARBA" id="ARBA00022574"/>
    </source>
</evidence>
<keyword evidence="4" id="KW-0175">Coiled coil</keyword>
<evidence type="ECO:0000313" key="5">
    <source>
        <dbReference type="EMBL" id="KJH43428.1"/>
    </source>
</evidence>
<feature type="coiled-coil region" evidence="4">
    <location>
        <begin position="513"/>
        <end position="540"/>
    </location>
</feature>